<feature type="transmembrane region" description="Helical" evidence="8">
    <location>
        <begin position="7"/>
        <end position="26"/>
    </location>
</feature>
<dbReference type="AlphaFoldDB" id="A0A2R5GIV8"/>
<keyword evidence="6 8" id="KW-1133">Transmembrane helix</keyword>
<organism evidence="9 10">
    <name type="scientific">Hondaea fermentalgiana</name>
    <dbReference type="NCBI Taxonomy" id="2315210"/>
    <lineage>
        <taxon>Eukaryota</taxon>
        <taxon>Sar</taxon>
        <taxon>Stramenopiles</taxon>
        <taxon>Bigyra</taxon>
        <taxon>Labyrinthulomycetes</taxon>
        <taxon>Thraustochytrida</taxon>
        <taxon>Thraustochytriidae</taxon>
        <taxon>Hondaea</taxon>
    </lineage>
</organism>
<feature type="transmembrane region" description="Helical" evidence="8">
    <location>
        <begin position="117"/>
        <end position="137"/>
    </location>
</feature>
<dbReference type="EC" id="2.4.1.-" evidence="8"/>
<evidence type="ECO:0000256" key="7">
    <source>
        <dbReference type="ARBA" id="ARBA00023136"/>
    </source>
</evidence>
<dbReference type="GO" id="GO:0006506">
    <property type="term" value="P:GPI anchor biosynthetic process"/>
    <property type="evidence" value="ECO:0007669"/>
    <property type="project" value="TreeGrafter"/>
</dbReference>
<dbReference type="OrthoDB" id="416834at2759"/>
<dbReference type="InterPro" id="IPR005599">
    <property type="entry name" value="GPI_mannosylTrfase"/>
</dbReference>
<dbReference type="InParanoid" id="A0A2R5GIV8"/>
<comment type="caution">
    <text evidence="9">The sequence shown here is derived from an EMBL/GenBank/DDBJ whole genome shotgun (WGS) entry which is preliminary data.</text>
</comment>
<feature type="transmembrane region" description="Helical" evidence="8">
    <location>
        <begin position="59"/>
        <end position="81"/>
    </location>
</feature>
<dbReference type="PANTHER" id="PTHR22760">
    <property type="entry name" value="GLYCOSYLTRANSFERASE"/>
    <property type="match status" value="1"/>
</dbReference>
<evidence type="ECO:0000256" key="3">
    <source>
        <dbReference type="ARBA" id="ARBA00022679"/>
    </source>
</evidence>
<gene>
    <name evidence="9" type="ORF">FCC1311_101671</name>
</gene>
<evidence type="ECO:0000256" key="5">
    <source>
        <dbReference type="ARBA" id="ARBA00022824"/>
    </source>
</evidence>
<accession>A0A2R5GIV8</accession>
<feature type="transmembrane region" description="Helical" evidence="8">
    <location>
        <begin position="144"/>
        <end position="161"/>
    </location>
</feature>
<dbReference type="GO" id="GO:0005789">
    <property type="term" value="C:endoplasmic reticulum membrane"/>
    <property type="evidence" value="ECO:0007669"/>
    <property type="project" value="UniProtKB-SubCell"/>
</dbReference>
<keyword evidence="2 8" id="KW-0328">Glycosyltransferase</keyword>
<dbReference type="Pfam" id="PF03901">
    <property type="entry name" value="Glyco_transf_22"/>
    <property type="match status" value="1"/>
</dbReference>
<proteinExistence type="inferred from homology"/>
<keyword evidence="10" id="KW-1185">Reference proteome</keyword>
<dbReference type="PANTHER" id="PTHR22760:SF4">
    <property type="entry name" value="GPI MANNOSYLTRANSFERASE 3"/>
    <property type="match status" value="1"/>
</dbReference>
<keyword evidence="5 8" id="KW-0256">Endoplasmic reticulum</keyword>
<keyword evidence="3 9" id="KW-0808">Transferase</keyword>
<evidence type="ECO:0000256" key="1">
    <source>
        <dbReference type="ARBA" id="ARBA00004477"/>
    </source>
</evidence>
<evidence type="ECO:0000256" key="8">
    <source>
        <dbReference type="RuleBase" id="RU363075"/>
    </source>
</evidence>
<dbReference type="Proteomes" id="UP000241890">
    <property type="component" value="Unassembled WGS sequence"/>
</dbReference>
<evidence type="ECO:0000313" key="10">
    <source>
        <dbReference type="Proteomes" id="UP000241890"/>
    </source>
</evidence>
<protein>
    <recommendedName>
        <fullName evidence="8">Mannosyltransferase</fullName>
        <ecNumber evidence="8">2.4.1.-</ecNumber>
    </recommendedName>
</protein>
<evidence type="ECO:0000256" key="4">
    <source>
        <dbReference type="ARBA" id="ARBA00022692"/>
    </source>
</evidence>
<keyword evidence="7 8" id="KW-0472">Membrane</keyword>
<sequence length="321" mass="36145">MTERFRFLLVQALPVGAAALAIMMLVDRWGYGSWTFVPYNFFRVNVLENVSAEYGVHAWHWYLTQCIPAITGTWLPAIALGIRESLRPGHRRVRVLAEFVLWGLIVLSVTGHKELRFALPLMGPLSVLAGLGLVSISASTKRKVYIIFACASNVVVAAYLSRFHQRAPLPLMDVLAQAPPISGNGTHFVDFYTRCHATPYWSHVHGAPISRMRFLDCSPALPALATIPMMSKHVLEGIEEEDAFFANPLDLLRRRLMEQRPTRLVFSTESVSDVNLAKVRDEHEYTECGRFPHTRDIDYVLLCDVRDPDQGQMSPIVAETQ</sequence>
<feature type="transmembrane region" description="Helical" evidence="8">
    <location>
        <begin position="93"/>
        <end position="111"/>
    </location>
</feature>
<evidence type="ECO:0000313" key="9">
    <source>
        <dbReference type="EMBL" id="GBG29658.1"/>
    </source>
</evidence>
<reference evidence="9 10" key="1">
    <citation type="submission" date="2017-12" db="EMBL/GenBank/DDBJ databases">
        <title>Sequencing, de novo assembly and annotation of complete genome of a new Thraustochytrid species, strain FCC1311.</title>
        <authorList>
            <person name="Sedici K."/>
            <person name="Godart F."/>
            <person name="Aiese Cigliano R."/>
            <person name="Sanseverino W."/>
            <person name="Barakat M."/>
            <person name="Ortet P."/>
            <person name="Marechal E."/>
            <person name="Cagnac O."/>
            <person name="Amato A."/>
        </authorList>
    </citation>
    <scope>NUCLEOTIDE SEQUENCE [LARGE SCALE GENOMIC DNA]</scope>
</reference>
<dbReference type="GO" id="GO:0000026">
    <property type="term" value="F:alpha-1,2-mannosyltransferase activity"/>
    <property type="evidence" value="ECO:0007669"/>
    <property type="project" value="TreeGrafter"/>
</dbReference>
<comment type="similarity">
    <text evidence="8">Belongs to the glycosyltransferase 22 family.</text>
</comment>
<keyword evidence="4 8" id="KW-0812">Transmembrane</keyword>
<name>A0A2R5GIV8_9STRA</name>
<dbReference type="EMBL" id="BEYU01000063">
    <property type="protein sequence ID" value="GBG29658.1"/>
    <property type="molecule type" value="Genomic_DNA"/>
</dbReference>
<evidence type="ECO:0000256" key="2">
    <source>
        <dbReference type="ARBA" id="ARBA00022676"/>
    </source>
</evidence>
<comment type="subcellular location">
    <subcellularLocation>
        <location evidence="1 8">Endoplasmic reticulum membrane</location>
        <topology evidence="1 8">Multi-pass membrane protein</topology>
    </subcellularLocation>
</comment>
<evidence type="ECO:0000256" key="6">
    <source>
        <dbReference type="ARBA" id="ARBA00022989"/>
    </source>
</evidence>